<dbReference type="Gene3D" id="3.40.50.300">
    <property type="entry name" value="P-loop containing nucleotide triphosphate hydrolases"/>
    <property type="match status" value="1"/>
</dbReference>
<dbReference type="PROSITE" id="PS51419">
    <property type="entry name" value="RAB"/>
    <property type="match status" value="1"/>
</dbReference>
<keyword evidence="2" id="KW-0547">Nucleotide-binding</keyword>
<dbReference type="PRINTS" id="PR00449">
    <property type="entry name" value="RASTRNSFRMNG"/>
</dbReference>
<dbReference type="FunFam" id="3.40.50.300:FF:001447">
    <property type="entry name" value="Ras-related protein Rab-1B"/>
    <property type="match status" value="1"/>
</dbReference>
<dbReference type="EnsemblMetazoa" id="CJA36949b.1">
    <property type="protein sequence ID" value="CJA36949b.1"/>
    <property type="gene ID" value="WBGene00212796"/>
</dbReference>
<evidence type="ECO:0000313" key="5">
    <source>
        <dbReference type="Proteomes" id="UP000005237"/>
    </source>
</evidence>
<keyword evidence="5" id="KW-1185">Reference proteome</keyword>
<dbReference type="GO" id="GO:0003924">
    <property type="term" value="F:GTPase activity"/>
    <property type="evidence" value="ECO:0007669"/>
    <property type="project" value="InterPro"/>
</dbReference>
<protein>
    <submittedName>
        <fullName evidence="4">Uncharacterized protein</fullName>
    </submittedName>
</protein>
<dbReference type="InterPro" id="IPR005225">
    <property type="entry name" value="Small_GTP-bd"/>
</dbReference>
<sequence>MSDQRSVTIPTPHFSTYATVIDPPRQVTATHPEEITPTPPSSVPQEPSIPVSATPVRVPYPSAAPPIPPPVAPPSVPKKMAFAPSCTKNYKTKRTFKVIIVGNAAVGKTCLSFRFCCCRFPEHTEATIGVDFRERSCAIENELLRVQLWDTAGQERYRQSIVAHYYRNVNAVVFVYDVTW</sequence>
<dbReference type="AlphaFoldDB" id="A0A8R1EKT3"/>
<proteinExistence type="inferred from homology"/>
<comment type="similarity">
    <text evidence="1">Belongs to the small GTPase superfamily. Rab family.</text>
</comment>
<dbReference type="NCBIfam" id="TIGR00231">
    <property type="entry name" value="small_GTP"/>
    <property type="match status" value="1"/>
</dbReference>
<accession>A0A8R1EKT3</accession>
<dbReference type="PANTHER" id="PTHR47978">
    <property type="match status" value="1"/>
</dbReference>
<name>A0A8R1EKT3_CAEJA</name>
<dbReference type="GO" id="GO:0005525">
    <property type="term" value="F:GTP binding"/>
    <property type="evidence" value="ECO:0007669"/>
    <property type="project" value="InterPro"/>
</dbReference>
<reference evidence="4" key="2">
    <citation type="submission" date="2022-06" db="UniProtKB">
        <authorList>
            <consortium name="EnsemblMetazoa"/>
        </authorList>
    </citation>
    <scope>IDENTIFICATION</scope>
    <source>
        <strain evidence="4">DF5081</strain>
    </source>
</reference>
<evidence type="ECO:0000256" key="1">
    <source>
        <dbReference type="ARBA" id="ARBA00006270"/>
    </source>
</evidence>
<dbReference type="InterPro" id="IPR001806">
    <property type="entry name" value="Small_GTPase"/>
</dbReference>
<dbReference type="InterPro" id="IPR027417">
    <property type="entry name" value="P-loop_NTPase"/>
</dbReference>
<dbReference type="Pfam" id="PF00071">
    <property type="entry name" value="Ras"/>
    <property type="match status" value="1"/>
</dbReference>
<reference evidence="5" key="1">
    <citation type="submission" date="2010-08" db="EMBL/GenBank/DDBJ databases">
        <authorList>
            <consortium name="Caenorhabditis japonica Sequencing Consortium"/>
            <person name="Wilson R.K."/>
        </authorList>
    </citation>
    <scope>NUCLEOTIDE SEQUENCE [LARGE SCALE GENOMIC DNA]</scope>
    <source>
        <strain evidence="5">DF5081</strain>
    </source>
</reference>
<dbReference type="SMART" id="SM00175">
    <property type="entry name" value="RAB"/>
    <property type="match status" value="1"/>
</dbReference>
<dbReference type="Proteomes" id="UP000005237">
    <property type="component" value="Unassembled WGS sequence"/>
</dbReference>
<evidence type="ECO:0000313" key="4">
    <source>
        <dbReference type="EnsemblMetazoa" id="CJA36949b.1"/>
    </source>
</evidence>
<feature type="region of interest" description="Disordered" evidence="3">
    <location>
        <begin position="20"/>
        <end position="49"/>
    </location>
</feature>
<evidence type="ECO:0000256" key="2">
    <source>
        <dbReference type="ARBA" id="ARBA00022741"/>
    </source>
</evidence>
<evidence type="ECO:0000256" key="3">
    <source>
        <dbReference type="SAM" id="MobiDB-lite"/>
    </source>
</evidence>
<organism evidence="4 5">
    <name type="scientific">Caenorhabditis japonica</name>
    <dbReference type="NCBI Taxonomy" id="281687"/>
    <lineage>
        <taxon>Eukaryota</taxon>
        <taxon>Metazoa</taxon>
        <taxon>Ecdysozoa</taxon>
        <taxon>Nematoda</taxon>
        <taxon>Chromadorea</taxon>
        <taxon>Rhabditida</taxon>
        <taxon>Rhabditina</taxon>
        <taxon>Rhabditomorpha</taxon>
        <taxon>Rhabditoidea</taxon>
        <taxon>Rhabditidae</taxon>
        <taxon>Peloderinae</taxon>
        <taxon>Caenorhabditis</taxon>
    </lineage>
</organism>
<dbReference type="SUPFAM" id="SSF52540">
    <property type="entry name" value="P-loop containing nucleoside triphosphate hydrolases"/>
    <property type="match status" value="1"/>
</dbReference>